<proteinExistence type="predicted"/>
<name>A0A1H6J4P3_MAGFU</name>
<dbReference type="InterPro" id="IPR039536">
    <property type="entry name" value="TetR_C_Proteobacteria"/>
</dbReference>
<dbReference type="InterPro" id="IPR001647">
    <property type="entry name" value="HTH_TetR"/>
</dbReference>
<keyword evidence="7" id="KW-1185">Reference proteome</keyword>
<dbReference type="Gene3D" id="1.10.357.10">
    <property type="entry name" value="Tetracycline Repressor, domain 2"/>
    <property type="match status" value="1"/>
</dbReference>
<keyword evidence="3" id="KW-0804">Transcription</keyword>
<dbReference type="InterPro" id="IPR050109">
    <property type="entry name" value="HTH-type_TetR-like_transc_reg"/>
</dbReference>
<feature type="DNA-binding region" description="H-T-H motif" evidence="4">
    <location>
        <begin position="34"/>
        <end position="53"/>
    </location>
</feature>
<dbReference type="PANTHER" id="PTHR30055">
    <property type="entry name" value="HTH-TYPE TRANSCRIPTIONAL REGULATOR RUTR"/>
    <property type="match status" value="1"/>
</dbReference>
<evidence type="ECO:0000313" key="7">
    <source>
        <dbReference type="Proteomes" id="UP000182983"/>
    </source>
</evidence>
<dbReference type="SUPFAM" id="SSF48498">
    <property type="entry name" value="Tetracyclin repressor-like, C-terminal domain"/>
    <property type="match status" value="1"/>
</dbReference>
<dbReference type="InterPro" id="IPR036271">
    <property type="entry name" value="Tet_transcr_reg_TetR-rel_C_sf"/>
</dbReference>
<dbReference type="AlphaFoldDB" id="A0A1H6J4P3"/>
<feature type="domain" description="HTH tetR-type" evidence="5">
    <location>
        <begin position="11"/>
        <end position="71"/>
    </location>
</feature>
<dbReference type="OrthoDB" id="5292901at2"/>
<dbReference type="Proteomes" id="UP000182983">
    <property type="component" value="Unassembled WGS sequence"/>
</dbReference>
<dbReference type="PROSITE" id="PS50977">
    <property type="entry name" value="HTH_TETR_2"/>
    <property type="match status" value="1"/>
</dbReference>
<dbReference type="SUPFAM" id="SSF46689">
    <property type="entry name" value="Homeodomain-like"/>
    <property type="match status" value="1"/>
</dbReference>
<evidence type="ECO:0000256" key="3">
    <source>
        <dbReference type="ARBA" id="ARBA00023163"/>
    </source>
</evidence>
<gene>
    <name evidence="6" type="ORF">SAMN04244559_03000</name>
</gene>
<dbReference type="Pfam" id="PF00440">
    <property type="entry name" value="TetR_N"/>
    <property type="match status" value="1"/>
</dbReference>
<reference evidence="7" key="1">
    <citation type="submission" date="2016-10" db="EMBL/GenBank/DDBJ databases">
        <authorList>
            <person name="Varghese N."/>
            <person name="Submissions S."/>
        </authorList>
    </citation>
    <scope>NUCLEOTIDE SEQUENCE [LARGE SCALE GENOMIC DNA]</scope>
    <source>
        <strain evidence="7">DSM 13234</strain>
    </source>
</reference>
<keyword evidence="1" id="KW-0805">Transcription regulation</keyword>
<dbReference type="FunFam" id="1.10.10.60:FF:000141">
    <property type="entry name" value="TetR family transcriptional regulator"/>
    <property type="match status" value="1"/>
</dbReference>
<evidence type="ECO:0000256" key="4">
    <source>
        <dbReference type="PROSITE-ProRule" id="PRU00335"/>
    </source>
</evidence>
<sequence length="207" mass="22737">MTKAKPQGRGMARRQAMLDAARELFLEKGFECTSLSDIVERSKGSRSTLYDQFGSKDGLLRALVEGITSTVWELLGDETGPCTFCEAGLIELGGRFVRAALAPDNIAVYRILVAEGHRVPEIAELFFNTGPRTLERRLAERFRAALSVREDAGSPDEIAQIYLGAMLGDLHVRQVLGLVPHWSDEQIDSHVRIAVGIFLDGVGRPAQ</sequence>
<evidence type="ECO:0000259" key="5">
    <source>
        <dbReference type="PROSITE" id="PS50977"/>
    </source>
</evidence>
<dbReference type="Pfam" id="PF14246">
    <property type="entry name" value="TetR_C_7"/>
    <property type="match status" value="1"/>
</dbReference>
<dbReference type="PANTHER" id="PTHR30055:SF119">
    <property type="entry name" value="NALC"/>
    <property type="match status" value="1"/>
</dbReference>
<evidence type="ECO:0000256" key="2">
    <source>
        <dbReference type="ARBA" id="ARBA00023125"/>
    </source>
</evidence>
<dbReference type="Gene3D" id="1.10.10.60">
    <property type="entry name" value="Homeodomain-like"/>
    <property type="match status" value="1"/>
</dbReference>
<evidence type="ECO:0000256" key="1">
    <source>
        <dbReference type="ARBA" id="ARBA00023015"/>
    </source>
</evidence>
<dbReference type="GO" id="GO:0003700">
    <property type="term" value="F:DNA-binding transcription factor activity"/>
    <property type="evidence" value="ECO:0007669"/>
    <property type="project" value="TreeGrafter"/>
</dbReference>
<keyword evidence="2 4" id="KW-0238">DNA-binding</keyword>
<dbReference type="PRINTS" id="PR00455">
    <property type="entry name" value="HTHTETR"/>
</dbReference>
<organism evidence="6 7">
    <name type="scientific">Magnetospirillum fulvum</name>
    <name type="common">Rhodospirillum fulvum</name>
    <dbReference type="NCBI Taxonomy" id="1082"/>
    <lineage>
        <taxon>Bacteria</taxon>
        <taxon>Pseudomonadati</taxon>
        <taxon>Pseudomonadota</taxon>
        <taxon>Alphaproteobacteria</taxon>
        <taxon>Rhodospirillales</taxon>
        <taxon>Rhodospirillaceae</taxon>
        <taxon>Magnetospirillum</taxon>
    </lineage>
</organism>
<dbReference type="InterPro" id="IPR009057">
    <property type="entry name" value="Homeodomain-like_sf"/>
</dbReference>
<accession>A0A1H6J4P3</accession>
<dbReference type="GO" id="GO:0000976">
    <property type="term" value="F:transcription cis-regulatory region binding"/>
    <property type="evidence" value="ECO:0007669"/>
    <property type="project" value="TreeGrafter"/>
</dbReference>
<protein>
    <submittedName>
        <fullName evidence="6">Transcriptional regulator, TetR family</fullName>
    </submittedName>
</protein>
<evidence type="ECO:0000313" key="6">
    <source>
        <dbReference type="EMBL" id="SEH56910.1"/>
    </source>
</evidence>
<dbReference type="EMBL" id="FNWO01000014">
    <property type="protein sequence ID" value="SEH56910.1"/>
    <property type="molecule type" value="Genomic_DNA"/>
</dbReference>